<reference evidence="2" key="1">
    <citation type="submission" date="2021-06" db="EMBL/GenBank/DDBJ databases">
        <authorList>
            <person name="Kallberg Y."/>
            <person name="Tangrot J."/>
            <person name="Rosling A."/>
        </authorList>
    </citation>
    <scope>NUCLEOTIDE SEQUENCE</scope>
    <source>
        <strain evidence="2">AZ414A</strain>
    </source>
</reference>
<sequence length="113" mass="13660">MINKYDFKKLQKENEQLKSHIEKLVNETSTLKSYVRKLSEEKGENINFENENVINDDDKPYEYWTDVETLQQQLYDLFNDDNQKDQSKSPEEIKTQKKYKRYGFLGVNIRQDI</sequence>
<proteinExistence type="predicted"/>
<dbReference type="EMBL" id="CAJVPK010000262">
    <property type="protein sequence ID" value="CAG8485160.1"/>
    <property type="molecule type" value="Genomic_DNA"/>
</dbReference>
<dbReference type="OrthoDB" id="10629625at2759"/>
<dbReference type="AlphaFoldDB" id="A0A9N8ZF66"/>
<dbReference type="Proteomes" id="UP000789706">
    <property type="component" value="Unassembled WGS sequence"/>
</dbReference>
<gene>
    <name evidence="2" type="ORF">DEBURN_LOCUS3873</name>
</gene>
<name>A0A9N8ZF66_9GLOM</name>
<feature type="coiled-coil region" evidence="1">
    <location>
        <begin position="7"/>
        <end position="51"/>
    </location>
</feature>
<accession>A0A9N8ZF66</accession>
<evidence type="ECO:0000313" key="2">
    <source>
        <dbReference type="EMBL" id="CAG8485160.1"/>
    </source>
</evidence>
<keyword evidence="3" id="KW-1185">Reference proteome</keyword>
<comment type="caution">
    <text evidence="2">The sequence shown here is derived from an EMBL/GenBank/DDBJ whole genome shotgun (WGS) entry which is preliminary data.</text>
</comment>
<evidence type="ECO:0000313" key="3">
    <source>
        <dbReference type="Proteomes" id="UP000789706"/>
    </source>
</evidence>
<protein>
    <submittedName>
        <fullName evidence="2">11697_t:CDS:1</fullName>
    </submittedName>
</protein>
<keyword evidence="1" id="KW-0175">Coiled coil</keyword>
<organism evidence="2 3">
    <name type="scientific">Diversispora eburnea</name>
    <dbReference type="NCBI Taxonomy" id="1213867"/>
    <lineage>
        <taxon>Eukaryota</taxon>
        <taxon>Fungi</taxon>
        <taxon>Fungi incertae sedis</taxon>
        <taxon>Mucoromycota</taxon>
        <taxon>Glomeromycotina</taxon>
        <taxon>Glomeromycetes</taxon>
        <taxon>Diversisporales</taxon>
        <taxon>Diversisporaceae</taxon>
        <taxon>Diversispora</taxon>
    </lineage>
</organism>
<evidence type="ECO:0000256" key="1">
    <source>
        <dbReference type="SAM" id="Coils"/>
    </source>
</evidence>
<dbReference type="Gene3D" id="1.20.5.170">
    <property type="match status" value="1"/>
</dbReference>